<accession>A0A815HDT2</accession>
<gene>
    <name evidence="12" type="ORF">JXQ802_LOCUS32083</name>
    <name evidence="11" type="ORF">PYM288_LOCUS21062</name>
</gene>
<dbReference type="InterPro" id="IPR000719">
    <property type="entry name" value="Prot_kinase_dom"/>
</dbReference>
<evidence type="ECO:0000256" key="8">
    <source>
        <dbReference type="ARBA" id="ARBA00022840"/>
    </source>
</evidence>
<dbReference type="Gene3D" id="3.30.200.20">
    <property type="entry name" value="Phosphorylase Kinase, domain 1"/>
    <property type="match status" value="1"/>
</dbReference>
<dbReference type="EC" id="2.7.11.24" evidence="2"/>
<evidence type="ECO:0000313" key="13">
    <source>
        <dbReference type="Proteomes" id="UP000663870"/>
    </source>
</evidence>
<comment type="caution">
    <text evidence="12">The sequence shown here is derived from an EMBL/GenBank/DDBJ whole genome shotgun (WGS) entry which is preliminary data.</text>
</comment>
<keyword evidence="13" id="KW-1185">Reference proteome</keyword>
<dbReference type="SMART" id="SM00220">
    <property type="entry name" value="S_TKc"/>
    <property type="match status" value="1"/>
</dbReference>
<dbReference type="EMBL" id="CAJNOH010000808">
    <property type="protein sequence ID" value="CAF1128049.1"/>
    <property type="molecule type" value="Genomic_DNA"/>
</dbReference>
<name>A0A815HDT2_9BILA</name>
<dbReference type="Proteomes" id="UP000663870">
    <property type="component" value="Unassembled WGS sequence"/>
</dbReference>
<keyword evidence="6 9" id="KW-0547">Nucleotide-binding</keyword>
<comment type="cofactor">
    <cofactor evidence="1">
        <name>Mg(2+)</name>
        <dbReference type="ChEBI" id="CHEBI:18420"/>
    </cofactor>
</comment>
<dbReference type="PROSITE" id="PS00107">
    <property type="entry name" value="PROTEIN_KINASE_ATP"/>
    <property type="match status" value="1"/>
</dbReference>
<dbReference type="InterPro" id="IPR011009">
    <property type="entry name" value="Kinase-like_dom_sf"/>
</dbReference>
<dbReference type="InterPro" id="IPR050117">
    <property type="entry name" value="MAPK"/>
</dbReference>
<keyword evidence="5" id="KW-0808">Transferase</keyword>
<evidence type="ECO:0000256" key="7">
    <source>
        <dbReference type="ARBA" id="ARBA00022777"/>
    </source>
</evidence>
<feature type="binding site" evidence="9">
    <location>
        <position position="58"/>
    </location>
    <ligand>
        <name>ATP</name>
        <dbReference type="ChEBI" id="CHEBI:30616"/>
    </ligand>
</feature>
<dbReference type="Pfam" id="PF00069">
    <property type="entry name" value="Pkinase"/>
    <property type="match status" value="1"/>
</dbReference>
<dbReference type="Gene3D" id="1.10.510.10">
    <property type="entry name" value="Transferase(Phosphotransferase) domain 1"/>
    <property type="match status" value="1"/>
</dbReference>
<evidence type="ECO:0000256" key="2">
    <source>
        <dbReference type="ARBA" id="ARBA00012411"/>
    </source>
</evidence>
<evidence type="ECO:0000313" key="12">
    <source>
        <dbReference type="EMBL" id="CAF1350827.1"/>
    </source>
</evidence>
<dbReference type="InterPro" id="IPR017441">
    <property type="entry name" value="Protein_kinase_ATP_BS"/>
</dbReference>
<evidence type="ECO:0000256" key="5">
    <source>
        <dbReference type="ARBA" id="ARBA00022679"/>
    </source>
</evidence>
<organism evidence="12 13">
    <name type="scientific">Rotaria sordida</name>
    <dbReference type="NCBI Taxonomy" id="392033"/>
    <lineage>
        <taxon>Eukaryota</taxon>
        <taxon>Metazoa</taxon>
        <taxon>Spiralia</taxon>
        <taxon>Gnathifera</taxon>
        <taxon>Rotifera</taxon>
        <taxon>Eurotatoria</taxon>
        <taxon>Bdelloidea</taxon>
        <taxon>Philodinida</taxon>
        <taxon>Philodinidae</taxon>
        <taxon>Rotaria</taxon>
    </lineage>
</organism>
<keyword evidence="7" id="KW-0418">Kinase</keyword>
<evidence type="ECO:0000313" key="11">
    <source>
        <dbReference type="EMBL" id="CAF1128049.1"/>
    </source>
</evidence>
<evidence type="ECO:0000256" key="1">
    <source>
        <dbReference type="ARBA" id="ARBA00001946"/>
    </source>
</evidence>
<dbReference type="PANTHER" id="PTHR24055">
    <property type="entry name" value="MITOGEN-ACTIVATED PROTEIN KINASE"/>
    <property type="match status" value="1"/>
</dbReference>
<evidence type="ECO:0000256" key="9">
    <source>
        <dbReference type="PROSITE-ProRule" id="PRU10141"/>
    </source>
</evidence>
<dbReference type="SUPFAM" id="SSF56112">
    <property type="entry name" value="Protein kinase-like (PK-like)"/>
    <property type="match status" value="1"/>
</dbReference>
<evidence type="ECO:0000256" key="3">
    <source>
        <dbReference type="ARBA" id="ARBA00022527"/>
    </source>
</evidence>
<evidence type="ECO:0000256" key="6">
    <source>
        <dbReference type="ARBA" id="ARBA00022741"/>
    </source>
</evidence>
<sequence length="383" mass="44589">MTAEDEDEVQTEWYTTLCGDCTYTLPVRYQELAPIGQGGYGAVIRAKDTKTDQLVAIKRLLRPFQTVIHAKRTYRELKLLIYLNHPDADVIQLYDVFTPEKKLNDFKTLYFVFNFVDYTLQNVIKSHLPLEENFIRQTICSILRGLKFIHSAGIIHRDLKPENIGIDKEGNVSILDFGLSRIASDNIQTGYVATRWWRAPEIIINWERYNEKLDIWSVGCMMAELILLRPIFRGKDHIDQLHKILDITGTPNIQTLNEICTQESRTYISRMTPKPKQDFNQLFGYKYDSTGNKRIAGVPPEGVDLLDRLLSFDHRLRPTAEQALAHQFLQQYQNPMEEPTIEPLVDEHEDAQYTIEQWKSIVWRMIEDFVPPSWINNDHGDNS</sequence>
<keyword evidence="4" id="KW-0597">Phosphoprotein</keyword>
<dbReference type="Proteomes" id="UP000663854">
    <property type="component" value="Unassembled WGS sequence"/>
</dbReference>
<dbReference type="FunFam" id="3.30.200.20:FF:000028">
    <property type="entry name" value="Mitogen-activated protein kinase"/>
    <property type="match status" value="1"/>
</dbReference>
<dbReference type="AlphaFoldDB" id="A0A815HDT2"/>
<evidence type="ECO:0000259" key="10">
    <source>
        <dbReference type="PROSITE" id="PS50011"/>
    </source>
</evidence>
<dbReference type="GO" id="GO:0005524">
    <property type="term" value="F:ATP binding"/>
    <property type="evidence" value="ECO:0007669"/>
    <property type="project" value="UniProtKB-UniRule"/>
</dbReference>
<keyword evidence="3" id="KW-0723">Serine/threonine-protein kinase</keyword>
<feature type="domain" description="Protein kinase" evidence="10">
    <location>
        <begin position="29"/>
        <end position="329"/>
    </location>
</feature>
<dbReference type="EMBL" id="CAJNOL010001394">
    <property type="protein sequence ID" value="CAF1350827.1"/>
    <property type="molecule type" value="Genomic_DNA"/>
</dbReference>
<protein>
    <recommendedName>
        <fullName evidence="2">mitogen-activated protein kinase</fullName>
        <ecNumber evidence="2">2.7.11.24</ecNumber>
    </recommendedName>
</protein>
<reference evidence="12" key="1">
    <citation type="submission" date="2021-02" db="EMBL/GenBank/DDBJ databases">
        <authorList>
            <person name="Nowell W R."/>
        </authorList>
    </citation>
    <scope>NUCLEOTIDE SEQUENCE</scope>
</reference>
<dbReference type="GO" id="GO:0004707">
    <property type="term" value="F:MAP kinase activity"/>
    <property type="evidence" value="ECO:0007669"/>
    <property type="project" value="UniProtKB-EC"/>
</dbReference>
<keyword evidence="8 9" id="KW-0067">ATP-binding</keyword>
<evidence type="ECO:0000256" key="4">
    <source>
        <dbReference type="ARBA" id="ARBA00022553"/>
    </source>
</evidence>
<proteinExistence type="predicted"/>
<dbReference type="PROSITE" id="PS50011">
    <property type="entry name" value="PROTEIN_KINASE_DOM"/>
    <property type="match status" value="1"/>
</dbReference>
<dbReference type="FunFam" id="1.10.510.10:FF:000624">
    <property type="entry name" value="Mitogen-activated protein kinase"/>
    <property type="match status" value="1"/>
</dbReference>